<reference evidence="1" key="1">
    <citation type="submission" date="2017-10" db="EMBL/GenBank/DDBJ databases">
        <title>Genome sequence of cellulolytic Lachnospiraceae bacterium XHS1971 isolated from hotspring sediment.</title>
        <authorList>
            <person name="Vasudevan G."/>
            <person name="Joshi A.J."/>
            <person name="Hivarkar S."/>
            <person name="Lanjekar V.B."/>
            <person name="Dhakephalkar P.K."/>
            <person name="Dagar S."/>
        </authorList>
    </citation>
    <scope>NUCLEOTIDE SEQUENCE</scope>
    <source>
        <strain evidence="1">XHS1971</strain>
    </source>
</reference>
<evidence type="ECO:0000313" key="1">
    <source>
        <dbReference type="EMBL" id="PHV71976.1"/>
    </source>
</evidence>
<organism evidence="1 2">
    <name type="scientific">Sporanaerobium hydrogeniformans</name>
    <dbReference type="NCBI Taxonomy" id="3072179"/>
    <lineage>
        <taxon>Bacteria</taxon>
        <taxon>Bacillati</taxon>
        <taxon>Bacillota</taxon>
        <taxon>Clostridia</taxon>
        <taxon>Lachnospirales</taxon>
        <taxon>Lachnospiraceae</taxon>
        <taxon>Sporanaerobium</taxon>
    </lineage>
</organism>
<dbReference type="Proteomes" id="UP000224460">
    <property type="component" value="Unassembled WGS sequence"/>
</dbReference>
<name>A0AC61DH93_9FIRM</name>
<accession>A0AC61DH93</accession>
<protein>
    <submittedName>
        <fullName evidence="1">Sugar ABC transporter permease</fullName>
    </submittedName>
</protein>
<proteinExistence type="predicted"/>
<dbReference type="EMBL" id="PEDL01000001">
    <property type="protein sequence ID" value="PHV71976.1"/>
    <property type="molecule type" value="Genomic_DNA"/>
</dbReference>
<sequence>MNSLKKDSLRKWPYLFLAPYFLFYFSFFIYPTIYSCIISLTDWDSLSGVANRKFIGLINYIKLFMSDKLFYKSLGNTFLFMFIYIPILIFGGLLLAVLLYRLNKTSRLFQTINVLPYITTPVAIGIIFSFLFDWSTGILNTILTQAGILEEGINWLGSGATARLVVIILIVWKNMGYYLLIYLAGLSTIPEEISEAAMVDGANKVQVFFKITIPYLKPIIVFLILTSIISGFQLFDEPYLLFSNINSSVGGPERSCMTSMIYFFDQTFRSSTKLGYGAAISYGLFLVVLVVSLIVSRIINRKEEES</sequence>
<comment type="caution">
    <text evidence="1">The sequence shown here is derived from an EMBL/GenBank/DDBJ whole genome shotgun (WGS) entry which is preliminary data.</text>
</comment>
<keyword evidence="2" id="KW-1185">Reference proteome</keyword>
<gene>
    <name evidence="1" type="ORF">CS063_00430</name>
</gene>
<evidence type="ECO:0000313" key="2">
    <source>
        <dbReference type="Proteomes" id="UP000224460"/>
    </source>
</evidence>